<dbReference type="AlphaFoldDB" id="A0A916YXW0"/>
<evidence type="ECO:0000313" key="2">
    <source>
        <dbReference type="EMBL" id="GGD66548.1"/>
    </source>
</evidence>
<feature type="transmembrane region" description="Helical" evidence="1">
    <location>
        <begin position="272"/>
        <end position="291"/>
    </location>
</feature>
<dbReference type="RefSeq" id="WP_188767495.1">
    <property type="nucleotide sequence ID" value="NZ_BMKK01000006.1"/>
</dbReference>
<accession>A0A916YXW0</accession>
<keyword evidence="1" id="KW-0812">Transmembrane</keyword>
<feature type="transmembrane region" description="Helical" evidence="1">
    <location>
        <begin position="152"/>
        <end position="170"/>
    </location>
</feature>
<keyword evidence="3" id="KW-1185">Reference proteome</keyword>
<feature type="transmembrane region" description="Helical" evidence="1">
    <location>
        <begin position="340"/>
        <end position="362"/>
    </location>
</feature>
<organism evidence="2 3">
    <name type="scientific">Emticicia aquatilis</name>
    <dbReference type="NCBI Taxonomy" id="1537369"/>
    <lineage>
        <taxon>Bacteria</taxon>
        <taxon>Pseudomonadati</taxon>
        <taxon>Bacteroidota</taxon>
        <taxon>Cytophagia</taxon>
        <taxon>Cytophagales</taxon>
        <taxon>Leadbetterellaceae</taxon>
        <taxon>Emticicia</taxon>
    </lineage>
</organism>
<feature type="transmembrane region" description="Helical" evidence="1">
    <location>
        <begin position="123"/>
        <end position="145"/>
    </location>
</feature>
<reference evidence="2" key="2">
    <citation type="submission" date="2020-09" db="EMBL/GenBank/DDBJ databases">
        <authorList>
            <person name="Sun Q."/>
            <person name="Zhou Y."/>
        </authorList>
    </citation>
    <scope>NUCLEOTIDE SEQUENCE</scope>
    <source>
        <strain evidence="2">CGMCC 1.15958</strain>
    </source>
</reference>
<dbReference type="Proteomes" id="UP000609064">
    <property type="component" value="Unassembled WGS sequence"/>
</dbReference>
<name>A0A916YXW0_9BACT</name>
<protein>
    <submittedName>
        <fullName evidence="2">DUF5009 domain-containing protein</fullName>
    </submittedName>
</protein>
<evidence type="ECO:0000256" key="1">
    <source>
        <dbReference type="SAM" id="Phobius"/>
    </source>
</evidence>
<evidence type="ECO:0000313" key="3">
    <source>
        <dbReference type="Proteomes" id="UP000609064"/>
    </source>
</evidence>
<reference evidence="2" key="1">
    <citation type="journal article" date="2014" name="Int. J. Syst. Evol. Microbiol.">
        <title>Complete genome sequence of Corynebacterium casei LMG S-19264T (=DSM 44701T), isolated from a smear-ripened cheese.</title>
        <authorList>
            <consortium name="US DOE Joint Genome Institute (JGI-PGF)"/>
            <person name="Walter F."/>
            <person name="Albersmeier A."/>
            <person name="Kalinowski J."/>
            <person name="Ruckert C."/>
        </authorList>
    </citation>
    <scope>NUCLEOTIDE SEQUENCE</scope>
    <source>
        <strain evidence="2">CGMCC 1.15958</strain>
    </source>
</reference>
<feature type="transmembrane region" description="Helical" evidence="1">
    <location>
        <begin position="207"/>
        <end position="228"/>
    </location>
</feature>
<comment type="caution">
    <text evidence="2">The sequence shown here is derived from an EMBL/GenBank/DDBJ whole genome shotgun (WGS) entry which is preliminary data.</text>
</comment>
<dbReference type="EMBL" id="BMKK01000006">
    <property type="protein sequence ID" value="GGD66548.1"/>
    <property type="molecule type" value="Genomic_DNA"/>
</dbReference>
<feature type="transmembrane region" description="Helical" evidence="1">
    <location>
        <begin position="63"/>
        <end position="81"/>
    </location>
</feature>
<feature type="transmembrane region" description="Helical" evidence="1">
    <location>
        <begin position="240"/>
        <end position="260"/>
    </location>
</feature>
<sequence>MSTSTPTQRLYSLDALRGFDMFWIMGGEDVFHELMEASHHPAAVWMATQLSHVAWNGFRFYDLIFPLFLFISGVSTPYSVGREIDKGIENRKIALRIIKRGLILVLLGIIYNNGLQIKELSQIRFPSVLGRIGLAYMFACMIYVYASHRFQYVWFVSILVGYWLIMKFNAAPGFVAGDLTIQGNFASWVDRMVLPGRLHLVIHDPEGLFSTLPAICTGLLGIFAGNYLKNNSTKTPTQKAATLAIGGLLCLIVGGAWGLFFPINKNLWTSSFMLYAGGCSLLLLAIFYFIIDVLQYQRWAFFFTIIGLNSILIYLSVKFIDWYYTAEGLFRWLGQLFGEAYYGVIITIAVIAVKWAFLRAMYHYKIFLRV</sequence>
<gene>
    <name evidence="2" type="primary">nagX</name>
    <name evidence="2" type="ORF">GCM10011514_33210</name>
</gene>
<keyword evidence="1" id="KW-0472">Membrane</keyword>
<keyword evidence="1" id="KW-1133">Transmembrane helix</keyword>
<feature type="transmembrane region" description="Helical" evidence="1">
    <location>
        <begin position="93"/>
        <end position="111"/>
    </location>
</feature>
<proteinExistence type="predicted"/>
<dbReference type="PANTHER" id="PTHR31061">
    <property type="entry name" value="LD22376P"/>
    <property type="match status" value="1"/>
</dbReference>
<feature type="transmembrane region" description="Helical" evidence="1">
    <location>
        <begin position="298"/>
        <end position="320"/>
    </location>
</feature>
<dbReference type="PANTHER" id="PTHR31061:SF24">
    <property type="entry name" value="LD22376P"/>
    <property type="match status" value="1"/>
</dbReference>